<proteinExistence type="predicted"/>
<feature type="non-terminal residue" evidence="1">
    <location>
        <position position="162"/>
    </location>
</feature>
<evidence type="ECO:0000313" key="1">
    <source>
        <dbReference type="EMBL" id="CAG8498345.1"/>
    </source>
</evidence>
<dbReference type="Proteomes" id="UP000789920">
    <property type="component" value="Unassembled WGS sequence"/>
</dbReference>
<sequence>MADISGVPHGKQIGPSHYGATDIPLPTDEAQTVYVNPKSFGYFKYKLREAFAELVGTFVFVTFGIGSIAQAKLGDGYGNWTTISLGFGLGLALGLVISESISGGHLNPAVTISLAVHRYFSWRKVPIYILAQITGAFLAAAVVFLNYHTAIVEFGGGKLSVK</sequence>
<keyword evidence="2" id="KW-1185">Reference proteome</keyword>
<accession>A0ACA9KX38</accession>
<reference evidence="1" key="1">
    <citation type="submission" date="2021-06" db="EMBL/GenBank/DDBJ databases">
        <authorList>
            <person name="Kallberg Y."/>
            <person name="Tangrot J."/>
            <person name="Rosling A."/>
        </authorList>
    </citation>
    <scope>NUCLEOTIDE SEQUENCE</scope>
    <source>
        <strain evidence="1">MA461A</strain>
    </source>
</reference>
<protein>
    <submittedName>
        <fullName evidence="1">23138_t:CDS:1</fullName>
    </submittedName>
</protein>
<name>A0ACA9KX38_9GLOM</name>
<organism evidence="1 2">
    <name type="scientific">Racocetra persica</name>
    <dbReference type="NCBI Taxonomy" id="160502"/>
    <lineage>
        <taxon>Eukaryota</taxon>
        <taxon>Fungi</taxon>
        <taxon>Fungi incertae sedis</taxon>
        <taxon>Mucoromycota</taxon>
        <taxon>Glomeromycotina</taxon>
        <taxon>Glomeromycetes</taxon>
        <taxon>Diversisporales</taxon>
        <taxon>Gigasporaceae</taxon>
        <taxon>Racocetra</taxon>
    </lineage>
</organism>
<comment type="caution">
    <text evidence="1">The sequence shown here is derived from an EMBL/GenBank/DDBJ whole genome shotgun (WGS) entry which is preliminary data.</text>
</comment>
<gene>
    <name evidence="1" type="ORF">RPERSI_LOCUS1704</name>
</gene>
<evidence type="ECO:0000313" key="2">
    <source>
        <dbReference type="Proteomes" id="UP000789920"/>
    </source>
</evidence>
<dbReference type="EMBL" id="CAJVQC010001666">
    <property type="protein sequence ID" value="CAG8498345.1"/>
    <property type="molecule type" value="Genomic_DNA"/>
</dbReference>